<keyword evidence="1" id="KW-0472">Membrane</keyword>
<comment type="caution">
    <text evidence="3">The sequence shown here is derived from an EMBL/GenBank/DDBJ whole genome shotgun (WGS) entry which is preliminary data.</text>
</comment>
<dbReference type="RefSeq" id="WP_344866846.1">
    <property type="nucleotide sequence ID" value="NZ_BAAAZN010000017.1"/>
</dbReference>
<name>A0ABP6XTE8_9PSEU</name>
<feature type="transmembrane region" description="Helical" evidence="1">
    <location>
        <begin position="123"/>
        <end position="142"/>
    </location>
</feature>
<evidence type="ECO:0000256" key="2">
    <source>
        <dbReference type="SAM" id="SignalP"/>
    </source>
</evidence>
<keyword evidence="1" id="KW-1133">Transmembrane helix</keyword>
<organism evidence="3 4">
    <name type="scientific">Amycolatopsis ultiminotia</name>
    <dbReference type="NCBI Taxonomy" id="543629"/>
    <lineage>
        <taxon>Bacteria</taxon>
        <taxon>Bacillati</taxon>
        <taxon>Actinomycetota</taxon>
        <taxon>Actinomycetes</taxon>
        <taxon>Pseudonocardiales</taxon>
        <taxon>Pseudonocardiaceae</taxon>
        <taxon>Amycolatopsis</taxon>
    </lineage>
</organism>
<feature type="signal peptide" evidence="2">
    <location>
        <begin position="1"/>
        <end position="30"/>
    </location>
</feature>
<evidence type="ECO:0000313" key="4">
    <source>
        <dbReference type="Proteomes" id="UP001500689"/>
    </source>
</evidence>
<keyword evidence="2" id="KW-0732">Signal</keyword>
<dbReference type="EMBL" id="BAAAZN010000017">
    <property type="protein sequence ID" value="GAA3572286.1"/>
    <property type="molecule type" value="Genomic_DNA"/>
</dbReference>
<accession>A0ABP6XTE8</accession>
<evidence type="ECO:0000256" key="1">
    <source>
        <dbReference type="SAM" id="Phobius"/>
    </source>
</evidence>
<evidence type="ECO:0000313" key="3">
    <source>
        <dbReference type="EMBL" id="GAA3572286.1"/>
    </source>
</evidence>
<keyword evidence="4" id="KW-1185">Reference proteome</keyword>
<reference evidence="4" key="1">
    <citation type="journal article" date="2019" name="Int. J. Syst. Evol. Microbiol.">
        <title>The Global Catalogue of Microorganisms (GCM) 10K type strain sequencing project: providing services to taxonomists for standard genome sequencing and annotation.</title>
        <authorList>
            <consortium name="The Broad Institute Genomics Platform"/>
            <consortium name="The Broad Institute Genome Sequencing Center for Infectious Disease"/>
            <person name="Wu L."/>
            <person name="Ma J."/>
        </authorList>
    </citation>
    <scope>NUCLEOTIDE SEQUENCE [LARGE SCALE GENOMIC DNA]</scope>
    <source>
        <strain evidence="4">JCM 16898</strain>
    </source>
</reference>
<sequence>MARRDRVAGFALLVLLTGLALLVSAPGASAAQPAGTGNARLAGPGTAHLAGSGTGTARLAGPGTAHLAESGTGNVRLAGPGTGEAHLTASGTGAAYAATGEARPRIVSRGDRGQTPEPHDNSWIPLLALAGLLVVAPVGYLVHMRREPG</sequence>
<protein>
    <submittedName>
        <fullName evidence="3">Uncharacterized protein</fullName>
    </submittedName>
</protein>
<keyword evidence="1" id="KW-0812">Transmembrane</keyword>
<dbReference type="Proteomes" id="UP001500689">
    <property type="component" value="Unassembled WGS sequence"/>
</dbReference>
<proteinExistence type="predicted"/>
<gene>
    <name evidence="3" type="ORF">GCM10022222_65580</name>
</gene>
<feature type="chain" id="PRO_5047043475" evidence="2">
    <location>
        <begin position="31"/>
        <end position="149"/>
    </location>
</feature>